<sequence>MRFGQPMQPGPIPNMLTRLFGKFRERLIRPNEHYLAQQASLRSWRFWSRRFELVSDTLLPSLTATVTISRSKAPGK</sequence>
<gene>
    <name evidence="1" type="ORF">AWC14_14220</name>
</gene>
<proteinExistence type="predicted"/>
<evidence type="ECO:0000313" key="2">
    <source>
        <dbReference type="Proteomes" id="UP000193487"/>
    </source>
</evidence>
<comment type="caution">
    <text evidence="1">The sequence shown here is derived from an EMBL/GenBank/DDBJ whole genome shotgun (WGS) entry which is preliminary data.</text>
</comment>
<dbReference type="AlphaFoldDB" id="A0A1X1XGS4"/>
<dbReference type="Proteomes" id="UP000193487">
    <property type="component" value="Unassembled WGS sequence"/>
</dbReference>
<keyword evidence="2" id="KW-1185">Reference proteome</keyword>
<accession>A0A1X1XGS4</accession>
<evidence type="ECO:0000313" key="1">
    <source>
        <dbReference type="EMBL" id="ORV98087.1"/>
    </source>
</evidence>
<organism evidence="1 2">
    <name type="scientific">Mycobacterium kyorinense</name>
    <dbReference type="NCBI Taxonomy" id="487514"/>
    <lineage>
        <taxon>Bacteria</taxon>
        <taxon>Bacillati</taxon>
        <taxon>Actinomycetota</taxon>
        <taxon>Actinomycetes</taxon>
        <taxon>Mycobacteriales</taxon>
        <taxon>Mycobacteriaceae</taxon>
        <taxon>Mycobacterium</taxon>
    </lineage>
</organism>
<protein>
    <submittedName>
        <fullName evidence="1">Uncharacterized protein</fullName>
    </submittedName>
</protein>
<reference evidence="1 2" key="1">
    <citation type="submission" date="2016-01" db="EMBL/GenBank/DDBJ databases">
        <title>The new phylogeny of the genus Mycobacterium.</title>
        <authorList>
            <person name="Tarcisio F."/>
            <person name="Conor M."/>
            <person name="Antonella G."/>
            <person name="Elisabetta G."/>
            <person name="Giulia F.S."/>
            <person name="Sara T."/>
            <person name="Anna F."/>
            <person name="Clotilde B."/>
            <person name="Roberto B."/>
            <person name="Veronica D.S."/>
            <person name="Fabio R."/>
            <person name="Monica P."/>
            <person name="Olivier J."/>
            <person name="Enrico T."/>
            <person name="Nicola S."/>
        </authorList>
    </citation>
    <scope>NUCLEOTIDE SEQUENCE [LARGE SCALE GENOMIC DNA]</scope>
    <source>
        <strain evidence="1 2">DSM 45166</strain>
    </source>
</reference>
<name>A0A1X1XGS4_9MYCO</name>
<dbReference type="EMBL" id="LQPE01000163">
    <property type="protein sequence ID" value="ORV98087.1"/>
    <property type="molecule type" value="Genomic_DNA"/>
</dbReference>